<feature type="domain" description="RNase H type-1" evidence="2">
    <location>
        <begin position="358"/>
        <end position="396"/>
    </location>
</feature>
<dbReference type="SUPFAM" id="SSF53098">
    <property type="entry name" value="Ribonuclease H-like"/>
    <property type="match status" value="1"/>
</dbReference>
<evidence type="ECO:0000259" key="2">
    <source>
        <dbReference type="Pfam" id="PF00075"/>
    </source>
</evidence>
<comment type="caution">
    <text evidence="3">The sequence shown here is derived from an EMBL/GenBank/DDBJ whole genome shotgun (WGS) entry which is preliminary data.</text>
</comment>
<feature type="non-terminal residue" evidence="3">
    <location>
        <position position="1"/>
    </location>
</feature>
<dbReference type="GO" id="GO:0004523">
    <property type="term" value="F:RNA-DNA hybrid ribonuclease activity"/>
    <property type="evidence" value="ECO:0007669"/>
    <property type="project" value="InterPro"/>
</dbReference>
<feature type="non-terminal residue" evidence="3">
    <location>
        <position position="564"/>
    </location>
</feature>
<gene>
    <name evidence="3" type="primary">Cdk7</name>
    <name evidence="3" type="ORF">G6Z76_0001570</name>
</gene>
<dbReference type="InterPro" id="IPR036397">
    <property type="entry name" value="RNaseH_sf"/>
</dbReference>
<dbReference type="GO" id="GO:0016301">
    <property type="term" value="F:kinase activity"/>
    <property type="evidence" value="ECO:0007669"/>
    <property type="project" value="UniProtKB-KW"/>
</dbReference>
<keyword evidence="4" id="KW-1185">Reference proteome</keyword>
<dbReference type="EMBL" id="JAANIC010000943">
    <property type="protein sequence ID" value="KAG5347300.1"/>
    <property type="molecule type" value="Genomic_DNA"/>
</dbReference>
<dbReference type="Gene3D" id="3.30.420.10">
    <property type="entry name" value="Ribonuclease H-like superfamily/Ribonuclease H"/>
    <property type="match status" value="1"/>
</dbReference>
<keyword evidence="3" id="KW-0418">Kinase</keyword>
<evidence type="ECO:0000313" key="3">
    <source>
        <dbReference type="EMBL" id="KAG5347300.1"/>
    </source>
</evidence>
<dbReference type="SUPFAM" id="SSF56112">
    <property type="entry name" value="Protein kinase-like (PK-like)"/>
    <property type="match status" value="1"/>
</dbReference>
<sequence>DNAVHPTLIIRIIAKAGIPDILEIKKIDNGKIVVKTATGANHLVENSIFAKHNLRAFKVFRTRIINNSNFPILLRNRGRTFENSNRFDLLGVEESEGECQSYAEILKPHFCPQSSRNRNATPKRGAAPRPRQSWTQPNMMQELISKLLTRTMAKSSTPFHHELRSSVKNLLAEVGHDIIHIDSYDKFTQNLFEVTRSFFSEGKRLPFIESRLILPQAQASFRPFRACDDNFATLITAVRSGFLNQSITIAVFLNIEGAFDNVDLSILLIMSKICTAPTKKDNPSLVIADFYHKSFQYRPFPFTPTNPETSIFSAELAIQAIEDLDTIKSIIFSGSESALEAFCSSTRVQSCNHIIYIKQAYCDVIKQDKEMTFFWVPAHSGISGNETADQAAKSAADTNRMKLISTTKGTLYLHFYTVSKKKSLSVKRIILINHLRSNHININENFRRVTLGTPTEETWQGMTELPDFIQFKPFPGMPLKHIFTAAGDDLLDLIASLLNVNPLERCTCDQALQMPYFSNKPAPTAGPKLPLPMIIKRQREERPSLKRKLLESIEGASLAKKLQF</sequence>
<name>A0A836GQB0_9HYME</name>
<dbReference type="AlphaFoldDB" id="A0A836GQB0"/>
<dbReference type="GO" id="GO:0003676">
    <property type="term" value="F:nucleic acid binding"/>
    <property type="evidence" value="ECO:0007669"/>
    <property type="project" value="InterPro"/>
</dbReference>
<accession>A0A836GQB0</accession>
<dbReference type="CDD" id="cd09276">
    <property type="entry name" value="Rnase_HI_RT_non_LTR"/>
    <property type="match status" value="1"/>
</dbReference>
<evidence type="ECO:0000256" key="1">
    <source>
        <dbReference type="SAM" id="MobiDB-lite"/>
    </source>
</evidence>
<feature type="region of interest" description="Disordered" evidence="1">
    <location>
        <begin position="113"/>
        <end position="135"/>
    </location>
</feature>
<keyword evidence="3" id="KW-0808">Transferase</keyword>
<reference evidence="3" key="1">
    <citation type="submission" date="2020-03" db="EMBL/GenBank/DDBJ databases">
        <title>Relaxed selection underlies rapid genomic changes in the transitions from sociality to social parasitism in ants.</title>
        <authorList>
            <person name="Bi X."/>
        </authorList>
    </citation>
    <scope>NUCLEOTIDE SEQUENCE</scope>
    <source>
        <strain evidence="3">BGI-DK2014a</strain>
        <tissue evidence="3">Whole body</tissue>
    </source>
</reference>
<dbReference type="Pfam" id="PF00075">
    <property type="entry name" value="RNase_H"/>
    <property type="match status" value="1"/>
</dbReference>
<protein>
    <submittedName>
        <fullName evidence="3">CDK7 kinase</fullName>
    </submittedName>
</protein>
<dbReference type="Proteomes" id="UP000669903">
    <property type="component" value="Unassembled WGS sequence"/>
</dbReference>
<dbReference type="InterPro" id="IPR011009">
    <property type="entry name" value="Kinase-like_dom_sf"/>
</dbReference>
<dbReference type="InterPro" id="IPR002156">
    <property type="entry name" value="RNaseH_domain"/>
</dbReference>
<dbReference type="Gene3D" id="1.10.510.10">
    <property type="entry name" value="Transferase(Phosphotransferase) domain 1"/>
    <property type="match status" value="1"/>
</dbReference>
<evidence type="ECO:0000313" key="4">
    <source>
        <dbReference type="Proteomes" id="UP000669903"/>
    </source>
</evidence>
<proteinExistence type="predicted"/>
<organism evidence="3 4">
    <name type="scientific">Acromyrmex charruanus</name>
    <dbReference type="NCBI Taxonomy" id="2715315"/>
    <lineage>
        <taxon>Eukaryota</taxon>
        <taxon>Metazoa</taxon>
        <taxon>Ecdysozoa</taxon>
        <taxon>Arthropoda</taxon>
        <taxon>Hexapoda</taxon>
        <taxon>Insecta</taxon>
        <taxon>Pterygota</taxon>
        <taxon>Neoptera</taxon>
        <taxon>Endopterygota</taxon>
        <taxon>Hymenoptera</taxon>
        <taxon>Apocrita</taxon>
        <taxon>Aculeata</taxon>
        <taxon>Formicoidea</taxon>
        <taxon>Formicidae</taxon>
        <taxon>Myrmicinae</taxon>
        <taxon>Acromyrmex</taxon>
    </lineage>
</organism>
<dbReference type="InterPro" id="IPR012337">
    <property type="entry name" value="RNaseH-like_sf"/>
</dbReference>